<proteinExistence type="inferred from homology"/>
<evidence type="ECO:0000256" key="5">
    <source>
        <dbReference type="ARBA" id="ARBA00023315"/>
    </source>
</evidence>
<evidence type="ECO:0000256" key="4">
    <source>
        <dbReference type="ARBA" id="ARBA00022984"/>
    </source>
</evidence>
<dbReference type="InterPro" id="IPR003447">
    <property type="entry name" value="FEMABX"/>
</dbReference>
<evidence type="ECO:0000256" key="3">
    <source>
        <dbReference type="ARBA" id="ARBA00022960"/>
    </source>
</evidence>
<evidence type="ECO:0000313" key="8">
    <source>
        <dbReference type="EMBL" id="GHO95816.1"/>
    </source>
</evidence>
<evidence type="ECO:0000256" key="6">
    <source>
        <dbReference type="ARBA" id="ARBA00023316"/>
    </source>
</evidence>
<accession>A0A8J3IJT9</accession>
<comment type="similarity">
    <text evidence="1">Belongs to the FemABX family.</text>
</comment>
<sequence>MLISAAIEQTRAKDATGFQFKAMSTDFDGLVDGVIGVPLFETYQLALPEHPDLLRLDSKIRRAVKKASRSGMRVRDAETIGELKAWYDLYLQTMRRLVALPKPYRFFEQAWRRLHPEGVLRLLLAEQVQAGQSRLIAGILLLQWGQTVSYSFAGWRREDQNLRPNDLLHWHAIQSACEEGGRWYDFGNVRVGNQGLIQFKRKWGAETASIYRYSYPSVPGVSPATGNSFNPASSPNQSRGSRVRHWVTPLWQHLPIRTVRLIGDCCHTLRYY</sequence>
<dbReference type="GO" id="GO:0016755">
    <property type="term" value="F:aminoacyltransferase activity"/>
    <property type="evidence" value="ECO:0007669"/>
    <property type="project" value="InterPro"/>
</dbReference>
<keyword evidence="6" id="KW-0961">Cell wall biogenesis/degradation</keyword>
<dbReference type="Pfam" id="PF13480">
    <property type="entry name" value="Acetyltransf_6"/>
    <property type="match status" value="1"/>
</dbReference>
<comment type="caution">
    <text evidence="8">The sequence shown here is derived from an EMBL/GenBank/DDBJ whole genome shotgun (WGS) entry which is preliminary data.</text>
</comment>
<gene>
    <name evidence="8" type="ORF">KSF_058640</name>
</gene>
<organism evidence="8 9">
    <name type="scientific">Reticulibacter mediterranei</name>
    <dbReference type="NCBI Taxonomy" id="2778369"/>
    <lineage>
        <taxon>Bacteria</taxon>
        <taxon>Bacillati</taxon>
        <taxon>Chloroflexota</taxon>
        <taxon>Ktedonobacteria</taxon>
        <taxon>Ktedonobacterales</taxon>
        <taxon>Reticulibacteraceae</taxon>
        <taxon>Reticulibacter</taxon>
    </lineage>
</organism>
<keyword evidence="9" id="KW-1185">Reference proteome</keyword>
<dbReference type="GO" id="GO:0009252">
    <property type="term" value="P:peptidoglycan biosynthetic process"/>
    <property type="evidence" value="ECO:0007669"/>
    <property type="project" value="UniProtKB-KW"/>
</dbReference>
<dbReference type="Proteomes" id="UP000597444">
    <property type="component" value="Unassembled WGS sequence"/>
</dbReference>
<evidence type="ECO:0000256" key="2">
    <source>
        <dbReference type="ARBA" id="ARBA00022679"/>
    </source>
</evidence>
<keyword evidence="4" id="KW-0573">Peptidoglycan synthesis</keyword>
<evidence type="ECO:0000313" key="9">
    <source>
        <dbReference type="Proteomes" id="UP000597444"/>
    </source>
</evidence>
<dbReference type="PROSITE" id="PS51191">
    <property type="entry name" value="FEMABX"/>
    <property type="match status" value="1"/>
</dbReference>
<dbReference type="InterPro" id="IPR038740">
    <property type="entry name" value="BioF2-like_GNAT_dom"/>
</dbReference>
<dbReference type="EMBL" id="BNJK01000001">
    <property type="protein sequence ID" value="GHO95816.1"/>
    <property type="molecule type" value="Genomic_DNA"/>
</dbReference>
<dbReference type="InterPro" id="IPR050644">
    <property type="entry name" value="PG_Glycine_Bridge_Synth"/>
</dbReference>
<dbReference type="Gene3D" id="3.40.630.30">
    <property type="match status" value="1"/>
</dbReference>
<evidence type="ECO:0000259" key="7">
    <source>
        <dbReference type="Pfam" id="PF13480"/>
    </source>
</evidence>
<dbReference type="PANTHER" id="PTHR36174">
    <property type="entry name" value="LIPID II:GLYCINE GLYCYLTRANSFERASE"/>
    <property type="match status" value="1"/>
</dbReference>
<protein>
    <recommendedName>
        <fullName evidence="7">BioF2-like acetyltransferase domain-containing protein</fullName>
    </recommendedName>
</protein>
<dbReference type="InterPro" id="IPR016181">
    <property type="entry name" value="Acyl_CoA_acyltransferase"/>
</dbReference>
<keyword evidence="2" id="KW-0808">Transferase</keyword>
<keyword evidence="3" id="KW-0133">Cell shape</keyword>
<reference evidence="8" key="1">
    <citation type="submission" date="2020-10" db="EMBL/GenBank/DDBJ databases">
        <title>Taxonomic study of unclassified bacteria belonging to the class Ktedonobacteria.</title>
        <authorList>
            <person name="Yabe S."/>
            <person name="Wang C.M."/>
            <person name="Zheng Y."/>
            <person name="Sakai Y."/>
            <person name="Cavaletti L."/>
            <person name="Monciardini P."/>
            <person name="Donadio S."/>
        </authorList>
    </citation>
    <scope>NUCLEOTIDE SEQUENCE</scope>
    <source>
        <strain evidence="8">ID150040</strain>
    </source>
</reference>
<dbReference type="AlphaFoldDB" id="A0A8J3IJT9"/>
<dbReference type="GO" id="GO:0071555">
    <property type="term" value="P:cell wall organization"/>
    <property type="evidence" value="ECO:0007669"/>
    <property type="project" value="UniProtKB-KW"/>
</dbReference>
<keyword evidence="5" id="KW-0012">Acyltransferase</keyword>
<dbReference type="RefSeq" id="WP_220206474.1">
    <property type="nucleotide sequence ID" value="NZ_BNJK01000001.1"/>
</dbReference>
<evidence type="ECO:0000256" key="1">
    <source>
        <dbReference type="ARBA" id="ARBA00009943"/>
    </source>
</evidence>
<feature type="domain" description="BioF2-like acetyltransferase" evidence="7">
    <location>
        <begin position="58"/>
        <end position="188"/>
    </location>
</feature>
<name>A0A8J3IJT9_9CHLR</name>
<dbReference type="SUPFAM" id="SSF55729">
    <property type="entry name" value="Acyl-CoA N-acyltransferases (Nat)"/>
    <property type="match status" value="1"/>
</dbReference>
<dbReference type="PANTHER" id="PTHR36174:SF1">
    <property type="entry name" value="LIPID II:GLYCINE GLYCYLTRANSFERASE"/>
    <property type="match status" value="1"/>
</dbReference>
<dbReference type="GO" id="GO:0008360">
    <property type="term" value="P:regulation of cell shape"/>
    <property type="evidence" value="ECO:0007669"/>
    <property type="project" value="UniProtKB-KW"/>
</dbReference>